<dbReference type="AlphaFoldDB" id="A0A7S8HBL9"/>
<organism evidence="1 2">
    <name type="scientific">Kaustia mangrovi</name>
    <dbReference type="NCBI Taxonomy" id="2593653"/>
    <lineage>
        <taxon>Bacteria</taxon>
        <taxon>Pseudomonadati</taxon>
        <taxon>Pseudomonadota</taxon>
        <taxon>Alphaproteobacteria</taxon>
        <taxon>Hyphomicrobiales</taxon>
        <taxon>Parvibaculaceae</taxon>
        <taxon>Kaustia</taxon>
    </lineage>
</organism>
<gene>
    <name evidence="1" type="ORF">HW532_08430</name>
</gene>
<reference evidence="1 2" key="1">
    <citation type="submission" date="2020-06" db="EMBL/GenBank/DDBJ databases">
        <title>Genome sequence of 2 isolates from Red Sea Mangroves.</title>
        <authorList>
            <person name="Sefrji F."/>
            <person name="Michoud G."/>
            <person name="Merlino G."/>
            <person name="Daffonchio D."/>
        </authorList>
    </citation>
    <scope>NUCLEOTIDE SEQUENCE [LARGE SCALE GENOMIC DNA]</scope>
    <source>
        <strain evidence="1 2">R1DC25</strain>
    </source>
</reference>
<sequence>MRQVESETDRGVFVDQSASRKTTLGDLIDIYLKEVTDQRPGESSRIADLGHNPDIRLTCH</sequence>
<evidence type="ECO:0000313" key="1">
    <source>
        <dbReference type="EMBL" id="QPC42720.1"/>
    </source>
</evidence>
<accession>A0A7S8HBL9</accession>
<dbReference type="EMBL" id="CP058214">
    <property type="protein sequence ID" value="QPC42720.1"/>
    <property type="molecule type" value="Genomic_DNA"/>
</dbReference>
<protein>
    <submittedName>
        <fullName evidence="1">Uncharacterized protein</fullName>
    </submittedName>
</protein>
<name>A0A7S8HBL9_9HYPH</name>
<dbReference type="RefSeq" id="WP_213163956.1">
    <property type="nucleotide sequence ID" value="NZ_CP058214.1"/>
</dbReference>
<proteinExistence type="predicted"/>
<evidence type="ECO:0000313" key="2">
    <source>
        <dbReference type="Proteomes" id="UP000593594"/>
    </source>
</evidence>
<dbReference type="KEGG" id="kmn:HW532_08430"/>
<dbReference type="Proteomes" id="UP000593594">
    <property type="component" value="Chromosome"/>
</dbReference>
<keyword evidence="2" id="KW-1185">Reference proteome</keyword>